<evidence type="ECO:0008006" key="5">
    <source>
        <dbReference type="Google" id="ProtNLM"/>
    </source>
</evidence>
<keyword evidence="4" id="KW-1185">Reference proteome</keyword>
<organism evidence="3 4">
    <name type="scientific">Kingdonia uniflora</name>
    <dbReference type="NCBI Taxonomy" id="39325"/>
    <lineage>
        <taxon>Eukaryota</taxon>
        <taxon>Viridiplantae</taxon>
        <taxon>Streptophyta</taxon>
        <taxon>Embryophyta</taxon>
        <taxon>Tracheophyta</taxon>
        <taxon>Spermatophyta</taxon>
        <taxon>Magnoliopsida</taxon>
        <taxon>Ranunculales</taxon>
        <taxon>Circaeasteraceae</taxon>
        <taxon>Kingdonia</taxon>
    </lineage>
</organism>
<keyword evidence="1" id="KW-0677">Repeat</keyword>
<dbReference type="Pfam" id="PF12854">
    <property type="entry name" value="PPR_1"/>
    <property type="match status" value="1"/>
</dbReference>
<evidence type="ECO:0000256" key="1">
    <source>
        <dbReference type="ARBA" id="ARBA00022737"/>
    </source>
</evidence>
<evidence type="ECO:0000313" key="3">
    <source>
        <dbReference type="EMBL" id="KAF6168980.1"/>
    </source>
</evidence>
<feature type="repeat" description="PPR" evidence="2">
    <location>
        <begin position="235"/>
        <end position="269"/>
    </location>
</feature>
<dbReference type="PANTHER" id="PTHR47933">
    <property type="entry name" value="PENTATRICOPEPTIDE REPEAT-CONTAINING PROTEIN 1, MITOCHONDRIAL"/>
    <property type="match status" value="1"/>
</dbReference>
<feature type="repeat" description="PPR" evidence="2">
    <location>
        <begin position="342"/>
        <end position="376"/>
    </location>
</feature>
<feature type="repeat" description="PPR" evidence="2">
    <location>
        <begin position="518"/>
        <end position="552"/>
    </location>
</feature>
<dbReference type="OrthoDB" id="185373at2759"/>
<evidence type="ECO:0000313" key="4">
    <source>
        <dbReference type="Proteomes" id="UP000541444"/>
    </source>
</evidence>
<reference evidence="3 4" key="1">
    <citation type="journal article" date="2020" name="IScience">
        <title>Genome Sequencing of the Endangered Kingdonia uniflora (Circaeasteraceae, Ranunculales) Reveals Potential Mechanisms of Evolutionary Specialization.</title>
        <authorList>
            <person name="Sun Y."/>
            <person name="Deng T."/>
            <person name="Zhang A."/>
            <person name="Moore M.J."/>
            <person name="Landis J.B."/>
            <person name="Lin N."/>
            <person name="Zhang H."/>
            <person name="Zhang X."/>
            <person name="Huang J."/>
            <person name="Zhang X."/>
            <person name="Sun H."/>
            <person name="Wang H."/>
        </authorList>
    </citation>
    <scope>NUCLEOTIDE SEQUENCE [LARGE SCALE GENOMIC DNA]</scope>
    <source>
        <strain evidence="3">TB1705</strain>
        <tissue evidence="3">Leaf</tissue>
    </source>
</reference>
<accession>A0A7J7NPK6</accession>
<comment type="caution">
    <text evidence="3">The sequence shown here is derived from an EMBL/GenBank/DDBJ whole genome shotgun (WGS) entry which is preliminary data.</text>
</comment>
<feature type="repeat" description="PPR" evidence="2">
    <location>
        <begin position="483"/>
        <end position="517"/>
    </location>
</feature>
<dbReference type="InterPro" id="IPR011990">
    <property type="entry name" value="TPR-like_helical_dom_sf"/>
</dbReference>
<dbReference type="Proteomes" id="UP000541444">
    <property type="component" value="Unassembled WGS sequence"/>
</dbReference>
<dbReference type="PROSITE" id="PS51375">
    <property type="entry name" value="PPR"/>
    <property type="match status" value="6"/>
</dbReference>
<dbReference type="EMBL" id="JACGCM010000671">
    <property type="protein sequence ID" value="KAF6168980.1"/>
    <property type="molecule type" value="Genomic_DNA"/>
</dbReference>
<name>A0A7J7NPK6_9MAGN</name>
<evidence type="ECO:0000256" key="2">
    <source>
        <dbReference type="PROSITE-ProRule" id="PRU00708"/>
    </source>
</evidence>
<dbReference type="PANTHER" id="PTHR47933:SF23">
    <property type="entry name" value="OS02G0468500 PROTEIN"/>
    <property type="match status" value="1"/>
</dbReference>
<dbReference type="InterPro" id="IPR051240">
    <property type="entry name" value="Mito_RNA-Proc/Resp"/>
</dbReference>
<feature type="repeat" description="PPR" evidence="2">
    <location>
        <begin position="377"/>
        <end position="411"/>
    </location>
</feature>
<gene>
    <name evidence="3" type="ORF">GIB67_038477</name>
</gene>
<dbReference type="NCBIfam" id="TIGR00756">
    <property type="entry name" value="PPR"/>
    <property type="match status" value="5"/>
</dbReference>
<dbReference type="InterPro" id="IPR002885">
    <property type="entry name" value="PPR_rpt"/>
</dbReference>
<protein>
    <recommendedName>
        <fullName evidence="5">Pentatricopeptide repeat-containing protein</fullName>
    </recommendedName>
</protein>
<sequence length="554" mass="64402">MGFLLQSGKTLLNTSTKFNLHQTISILTTHLHTTTTRKHDQTTTILHLCNSLRRNRRNWDHWLSKKLASLELTHNSVVEKVLLELKEPHDAKLALKLFHWLARRPNYHHGVESYCIIVHILVRGKFLIDARVLLESVLRKRVEGGESGFMVVEVLFGTYKRTLSIPFVFDLLVQTYSKLRMFDVAFDAWKYLEENRVSCSLVSFNKLIHLVQKSDKNVLVWKIYEYMIKKRTYPNQFTVSTMINALCKEGKLQDSVDILDRIHGKRCSPGVIVNTSLIFRVIEEGRIDDGIVYLKRMLQKNMIIDDVAYSLTIYARYKSEKFNLESGQKLFDEMLSRGISSNSFLYTLFIGAHCKEGTIDEANWLMEEMKVKGLRPYDETFNVLIEGCARVGRFEESLSFCEEIVKRGLLPSCSVFNEMLRKLCETKYLYRANEMLSVLLDKGFLPNEITYSYLIDGYGRQGEIHEVLKLYHEMEYRSDSSPGLLTYASLLRSLCECDKLKEAEKYLAIMKDRSVTPTSYVYQMLIDSHYKKGDTERALQLKEEMVRSKLEPVI</sequence>
<proteinExistence type="predicted"/>
<dbReference type="Pfam" id="PF13041">
    <property type="entry name" value="PPR_2"/>
    <property type="match status" value="3"/>
</dbReference>
<dbReference type="Gene3D" id="1.25.40.10">
    <property type="entry name" value="Tetratricopeptide repeat domain"/>
    <property type="match status" value="4"/>
</dbReference>
<dbReference type="GO" id="GO:0003729">
    <property type="term" value="F:mRNA binding"/>
    <property type="evidence" value="ECO:0007669"/>
    <property type="project" value="TreeGrafter"/>
</dbReference>
<feature type="repeat" description="PPR" evidence="2">
    <location>
        <begin position="447"/>
        <end position="481"/>
    </location>
</feature>
<dbReference type="AlphaFoldDB" id="A0A7J7NPK6"/>